<dbReference type="Proteomes" id="UP000706124">
    <property type="component" value="Unassembled WGS sequence"/>
</dbReference>
<reference evidence="1 2" key="1">
    <citation type="journal article" date="2020" name="bioRxiv">
        <title>Whole genome comparisons of ergot fungi reveals the divergence and evolution of species within the genus Claviceps are the result of varying mechanisms driving genome evolution and host range expansion.</title>
        <authorList>
            <person name="Wyka S.A."/>
            <person name="Mondo S.J."/>
            <person name="Liu M."/>
            <person name="Dettman J."/>
            <person name="Nalam V."/>
            <person name="Broders K.D."/>
        </authorList>
    </citation>
    <scope>NUCLEOTIDE SEQUENCE [LARGE SCALE GENOMIC DNA]</scope>
    <source>
        <strain evidence="1 2">CCC 1485</strain>
    </source>
</reference>
<dbReference type="AlphaFoldDB" id="A0A9P7M8Z2"/>
<proteinExistence type="predicted"/>
<keyword evidence="2" id="KW-1185">Reference proteome</keyword>
<accession>A0A9P7M8Z2</accession>
<dbReference type="EMBL" id="SRPO01000375">
    <property type="protein sequence ID" value="KAG5933360.1"/>
    <property type="molecule type" value="Genomic_DNA"/>
</dbReference>
<evidence type="ECO:0000313" key="2">
    <source>
        <dbReference type="Proteomes" id="UP000706124"/>
    </source>
</evidence>
<dbReference type="OrthoDB" id="245563at2759"/>
<evidence type="ECO:0000313" key="1">
    <source>
        <dbReference type="EMBL" id="KAG5933360.1"/>
    </source>
</evidence>
<sequence>MTDSARKPHILAISLAHQFYFDDMFEPLLTAIKSRAKFTQVKDANSALQQLSQQPSPAAVLITDEALTLGQYRHVWSAVLRYVRSGGKAVIMGTFTGHVKPPNMKPFFAHADLPWECGSYHRTTVVLNSAVVEKGLAAKLPAKYSQKAVAVKNVASSDAWYMADDESVIESSVFAPTSARAFGESPVTFASVGDGKLGYIGDVNAEQGSNVVTLAMCGLL</sequence>
<comment type="caution">
    <text evidence="1">The sequence shown here is derived from an EMBL/GenBank/DDBJ whole genome shotgun (WGS) entry which is preliminary data.</text>
</comment>
<protein>
    <submittedName>
        <fullName evidence="1">Uncharacterized protein</fullName>
    </submittedName>
</protein>
<gene>
    <name evidence="1" type="ORF">E4U60_004517</name>
</gene>
<name>A0A9P7M8Z2_9HYPO</name>
<organism evidence="1 2">
    <name type="scientific">Claviceps pazoutovae</name>
    <dbReference type="NCBI Taxonomy" id="1649127"/>
    <lineage>
        <taxon>Eukaryota</taxon>
        <taxon>Fungi</taxon>
        <taxon>Dikarya</taxon>
        <taxon>Ascomycota</taxon>
        <taxon>Pezizomycotina</taxon>
        <taxon>Sordariomycetes</taxon>
        <taxon>Hypocreomycetidae</taxon>
        <taxon>Hypocreales</taxon>
        <taxon>Clavicipitaceae</taxon>
        <taxon>Claviceps</taxon>
    </lineage>
</organism>